<dbReference type="InterPro" id="IPR011009">
    <property type="entry name" value="Kinase-like_dom_sf"/>
</dbReference>
<organism evidence="2 3">
    <name type="scientific">Gymnopus androsaceus JB14</name>
    <dbReference type="NCBI Taxonomy" id="1447944"/>
    <lineage>
        <taxon>Eukaryota</taxon>
        <taxon>Fungi</taxon>
        <taxon>Dikarya</taxon>
        <taxon>Basidiomycota</taxon>
        <taxon>Agaricomycotina</taxon>
        <taxon>Agaricomycetes</taxon>
        <taxon>Agaricomycetidae</taxon>
        <taxon>Agaricales</taxon>
        <taxon>Marasmiineae</taxon>
        <taxon>Omphalotaceae</taxon>
        <taxon>Gymnopus</taxon>
    </lineage>
</organism>
<feature type="compositionally biased region" description="Basic and acidic residues" evidence="1">
    <location>
        <begin position="362"/>
        <end position="376"/>
    </location>
</feature>
<dbReference type="AlphaFoldDB" id="A0A6A4HJ27"/>
<name>A0A6A4HJ27_9AGAR</name>
<keyword evidence="3" id="KW-1185">Reference proteome</keyword>
<dbReference type="OrthoDB" id="2925574at2759"/>
<evidence type="ECO:0000256" key="1">
    <source>
        <dbReference type="SAM" id="MobiDB-lite"/>
    </source>
</evidence>
<dbReference type="Proteomes" id="UP000799118">
    <property type="component" value="Unassembled WGS sequence"/>
</dbReference>
<evidence type="ECO:0000313" key="2">
    <source>
        <dbReference type="EMBL" id="KAE9396885.1"/>
    </source>
</evidence>
<protein>
    <submittedName>
        <fullName evidence="2">Uncharacterized protein</fullName>
    </submittedName>
</protein>
<dbReference type="SUPFAM" id="SSF56112">
    <property type="entry name" value="Protein kinase-like (PK-like)"/>
    <property type="match status" value="1"/>
</dbReference>
<sequence length="382" mass="42758">MIVISKENYTIFLSLVFFKQLSGSPGSGKSVSRINLRTLCSIGTWTTRYTALMFGTGWTKTSTTVTFEQCMTAAIRHLEVRLTPTTAESTTVQEKVDQSERVPKVERLLEDGFYGILVTEKLEGQTLREVMNGTPLSDEHADLIANTLPFENNKSKGTCFLKAKLARVVDTVNELASFLTERFRRAVGEVPLPPLEDGVFSYGNLSPDSIELLSNGQLAFVDFNQSCMGPRWWDWYSLAVSCGDRGFVDPLKSALKRKGLIVDKEFSGVMDGLHRWYGLYGTVADIEEWNAILRASKASNSASPQTSFVTTQSRPHSPVSTPTLADSSSVIRLRPRSPVSVDNLRRFHPFEEDNAPLTSKPNDNEFKESQNDEEKKRWKSTF</sequence>
<dbReference type="EMBL" id="ML769506">
    <property type="protein sequence ID" value="KAE9396885.1"/>
    <property type="molecule type" value="Genomic_DNA"/>
</dbReference>
<evidence type="ECO:0000313" key="3">
    <source>
        <dbReference type="Proteomes" id="UP000799118"/>
    </source>
</evidence>
<proteinExistence type="predicted"/>
<accession>A0A6A4HJ27</accession>
<reference evidence="2" key="1">
    <citation type="journal article" date="2019" name="Environ. Microbiol.">
        <title>Fungal ecological strategies reflected in gene transcription - a case study of two litter decomposers.</title>
        <authorList>
            <person name="Barbi F."/>
            <person name="Kohler A."/>
            <person name="Barry K."/>
            <person name="Baskaran P."/>
            <person name="Daum C."/>
            <person name="Fauchery L."/>
            <person name="Ihrmark K."/>
            <person name="Kuo A."/>
            <person name="LaButti K."/>
            <person name="Lipzen A."/>
            <person name="Morin E."/>
            <person name="Grigoriev I.V."/>
            <person name="Henrissat B."/>
            <person name="Lindahl B."/>
            <person name="Martin F."/>
        </authorList>
    </citation>
    <scope>NUCLEOTIDE SEQUENCE</scope>
    <source>
        <strain evidence="2">JB14</strain>
    </source>
</reference>
<gene>
    <name evidence="2" type="ORF">BT96DRAFT_977231</name>
</gene>
<feature type="region of interest" description="Disordered" evidence="1">
    <location>
        <begin position="303"/>
        <end position="328"/>
    </location>
</feature>
<feature type="region of interest" description="Disordered" evidence="1">
    <location>
        <begin position="343"/>
        <end position="382"/>
    </location>
</feature>